<dbReference type="eggNOG" id="ENOG502S40T">
    <property type="taxonomic scope" value="Eukaryota"/>
</dbReference>
<reference evidence="11 12" key="1">
    <citation type="journal article" date="2011" name="Proc. Natl. Acad. Sci. U.S.A.">
        <title>Evolutionary erosion of yeast sex chromosomes by mating-type switching accidents.</title>
        <authorList>
            <person name="Gordon J.L."/>
            <person name="Armisen D."/>
            <person name="Proux-Wera E."/>
            <person name="Oheigeartaigh S.S."/>
            <person name="Byrne K.P."/>
            <person name="Wolfe K.H."/>
        </authorList>
    </citation>
    <scope>NUCLEOTIDE SEQUENCE [LARGE SCALE GENOMIC DNA]</scope>
    <source>
        <strain evidence="12">ATCC 10597 / BCRC 20456 / CBS 421 / NBRC 0211 / NRRL Y-12639</strain>
    </source>
</reference>
<dbReference type="OrthoDB" id="10254720at2759"/>
<organism evidence="11 12">
    <name type="scientific">Naumovozyma dairenensis (strain ATCC 10597 / BCRC 20456 / CBS 421 / NBRC 0211 / NRRL Y-12639)</name>
    <name type="common">Saccharomyces dairenensis</name>
    <dbReference type="NCBI Taxonomy" id="1071378"/>
    <lineage>
        <taxon>Eukaryota</taxon>
        <taxon>Fungi</taxon>
        <taxon>Dikarya</taxon>
        <taxon>Ascomycota</taxon>
        <taxon>Saccharomycotina</taxon>
        <taxon>Saccharomycetes</taxon>
        <taxon>Saccharomycetales</taxon>
        <taxon>Saccharomycetaceae</taxon>
        <taxon>Naumovozyma</taxon>
    </lineage>
</organism>
<name>G0W7R8_NAUDC</name>
<evidence type="ECO:0000256" key="5">
    <source>
        <dbReference type="ARBA" id="ARBA00022753"/>
    </source>
</evidence>
<dbReference type="CDD" id="cd07280">
    <property type="entry name" value="PX_YPT35"/>
    <property type="match status" value="1"/>
</dbReference>
<dbReference type="RefSeq" id="XP_003669072.1">
    <property type="nucleotide sequence ID" value="XM_003669024.1"/>
</dbReference>
<evidence type="ECO:0000256" key="6">
    <source>
        <dbReference type="ARBA" id="ARBA00023136"/>
    </source>
</evidence>
<dbReference type="SUPFAM" id="SSF64268">
    <property type="entry name" value="PX domain"/>
    <property type="match status" value="1"/>
</dbReference>
<dbReference type="EMBL" id="HE580269">
    <property type="protein sequence ID" value="CCD23829.1"/>
    <property type="molecule type" value="Genomic_DNA"/>
</dbReference>
<protein>
    <recommendedName>
        <fullName evidence="8">Endosomal/vacuolar adapter protein YPT35</fullName>
    </recommendedName>
    <alternativeName>
        <fullName evidence="9">PX domain-containing protein YPT35</fullName>
    </alternativeName>
</protein>
<comment type="function">
    <text evidence="7">Recruits the lipid transfer protein VPS13 to endosomal and vacuolar membranes.</text>
</comment>
<gene>
    <name evidence="11" type="primary">NDAI0C01680</name>
    <name evidence="11" type="ordered locus">NDAI_0C01680</name>
</gene>
<evidence type="ECO:0000313" key="12">
    <source>
        <dbReference type="Proteomes" id="UP000000689"/>
    </source>
</evidence>
<dbReference type="InterPro" id="IPR036871">
    <property type="entry name" value="PX_dom_sf"/>
</dbReference>
<comment type="similarity">
    <text evidence="3">Belongs to the YPT35 family.</text>
</comment>
<dbReference type="GO" id="GO:0032266">
    <property type="term" value="F:phosphatidylinositol-3-phosphate binding"/>
    <property type="evidence" value="ECO:0007669"/>
    <property type="project" value="EnsemblFungi"/>
</dbReference>
<dbReference type="Gene3D" id="3.30.1520.10">
    <property type="entry name" value="Phox-like domain"/>
    <property type="match status" value="1"/>
</dbReference>
<dbReference type="GO" id="GO:0036010">
    <property type="term" value="P:protein localization to endosome"/>
    <property type="evidence" value="ECO:0007669"/>
    <property type="project" value="EnsemblFungi"/>
</dbReference>
<dbReference type="STRING" id="1071378.G0W7R8"/>
<evidence type="ECO:0000259" key="10">
    <source>
        <dbReference type="PROSITE" id="PS50195"/>
    </source>
</evidence>
<dbReference type="Proteomes" id="UP000000689">
    <property type="component" value="Chromosome 3"/>
</dbReference>
<evidence type="ECO:0000256" key="1">
    <source>
        <dbReference type="ARBA" id="ARBA00004148"/>
    </source>
</evidence>
<evidence type="ECO:0000256" key="4">
    <source>
        <dbReference type="ARBA" id="ARBA00022554"/>
    </source>
</evidence>
<dbReference type="InterPro" id="IPR037917">
    <property type="entry name" value="Ypt35_PX"/>
</dbReference>
<dbReference type="HOGENOM" id="CLU_1475537_0_0_1"/>
<keyword evidence="5" id="KW-0967">Endosome</keyword>
<keyword evidence="4" id="KW-0926">Vacuole</keyword>
<dbReference type="AlphaFoldDB" id="G0W7R8"/>
<dbReference type="GO" id="GO:0071561">
    <property type="term" value="C:nucleus-vacuole junction"/>
    <property type="evidence" value="ECO:0007669"/>
    <property type="project" value="EnsemblFungi"/>
</dbReference>
<dbReference type="GeneID" id="11496726"/>
<evidence type="ECO:0000256" key="2">
    <source>
        <dbReference type="ARBA" id="ARBA00004481"/>
    </source>
</evidence>
<dbReference type="OMA" id="FAVWKIT"/>
<comment type="subcellular location">
    <subcellularLocation>
        <location evidence="2">Endosome membrane</location>
        <topology evidence="2">Peripheral membrane protein</topology>
    </subcellularLocation>
    <subcellularLocation>
        <location evidence="1">Vacuole membrane</location>
        <topology evidence="1">Peripheral membrane protein</topology>
    </subcellularLocation>
</comment>
<dbReference type="KEGG" id="ndi:NDAI_0C01680"/>
<proteinExistence type="inferred from homology"/>
<sequence length="183" mass="21243">MTDKVNFLPPEPIKLIDEDTESDELTRPFISNESNNFDTISNISMSNIGIKKIIISDCTIVTGDNGTKFAVWKMTLILKSDPTSTMNGGPPLIQLYKRYSDFERFRSKLLIKIREVRPDLRNLVPELPPVIPWYKSWDYDHLNFDKKWLAKRRIGLERFMSQVVSNSQITELASDELKKFLET</sequence>
<dbReference type="InterPro" id="IPR001683">
    <property type="entry name" value="PX_dom"/>
</dbReference>
<feature type="domain" description="PX" evidence="10">
    <location>
        <begin position="50"/>
        <end position="183"/>
    </location>
</feature>
<accession>G0W7R8</accession>
<dbReference type="PROSITE" id="PS50195">
    <property type="entry name" value="PX"/>
    <property type="match status" value="1"/>
</dbReference>
<dbReference type="GO" id="GO:0005774">
    <property type="term" value="C:vacuolar membrane"/>
    <property type="evidence" value="ECO:0007669"/>
    <property type="project" value="UniProtKB-SubCell"/>
</dbReference>
<keyword evidence="12" id="KW-1185">Reference proteome</keyword>
<evidence type="ECO:0000313" key="11">
    <source>
        <dbReference type="EMBL" id="CCD23829.1"/>
    </source>
</evidence>
<dbReference type="Pfam" id="PF00787">
    <property type="entry name" value="PX"/>
    <property type="match status" value="1"/>
</dbReference>
<dbReference type="GO" id="GO:0010008">
    <property type="term" value="C:endosome membrane"/>
    <property type="evidence" value="ECO:0007669"/>
    <property type="project" value="UniProtKB-SubCell"/>
</dbReference>
<dbReference type="SMART" id="SM00312">
    <property type="entry name" value="PX"/>
    <property type="match status" value="1"/>
</dbReference>
<evidence type="ECO:0000256" key="9">
    <source>
        <dbReference type="ARBA" id="ARBA00033785"/>
    </source>
</evidence>
<evidence type="ECO:0000256" key="8">
    <source>
        <dbReference type="ARBA" id="ARBA00033774"/>
    </source>
</evidence>
<dbReference type="GO" id="GO:0072657">
    <property type="term" value="P:protein localization to membrane"/>
    <property type="evidence" value="ECO:0007669"/>
    <property type="project" value="EnsemblFungi"/>
</dbReference>
<keyword evidence="6" id="KW-0472">Membrane</keyword>
<dbReference type="GO" id="GO:0030674">
    <property type="term" value="F:protein-macromolecule adaptor activity"/>
    <property type="evidence" value="ECO:0007669"/>
    <property type="project" value="EnsemblFungi"/>
</dbReference>
<evidence type="ECO:0000256" key="7">
    <source>
        <dbReference type="ARBA" id="ARBA00033728"/>
    </source>
</evidence>
<evidence type="ECO:0000256" key="3">
    <source>
        <dbReference type="ARBA" id="ARBA00007426"/>
    </source>
</evidence>